<dbReference type="CDD" id="cd03219">
    <property type="entry name" value="ABC_Mj1267_LivG_branched"/>
    <property type="match status" value="1"/>
</dbReference>
<dbReference type="SMART" id="SM00382">
    <property type="entry name" value="AAA"/>
    <property type="match status" value="1"/>
</dbReference>
<dbReference type="PANTHER" id="PTHR45772">
    <property type="entry name" value="CONSERVED COMPONENT OF ABC TRANSPORTER FOR NATURAL AMINO ACIDS-RELATED"/>
    <property type="match status" value="1"/>
</dbReference>
<dbReference type="Proteomes" id="UP000638560">
    <property type="component" value="Unassembled WGS sequence"/>
</dbReference>
<dbReference type="InterPro" id="IPR051120">
    <property type="entry name" value="ABC_AA/LPS_Transport"/>
</dbReference>
<dbReference type="SUPFAM" id="SSF52540">
    <property type="entry name" value="P-loop containing nucleoside triphosphate hydrolases"/>
    <property type="match status" value="1"/>
</dbReference>
<organism evidence="6 7">
    <name type="scientific">Plantactinospora alkalitolerans</name>
    <dbReference type="NCBI Taxonomy" id="2789879"/>
    <lineage>
        <taxon>Bacteria</taxon>
        <taxon>Bacillati</taxon>
        <taxon>Actinomycetota</taxon>
        <taxon>Actinomycetes</taxon>
        <taxon>Micromonosporales</taxon>
        <taxon>Micromonosporaceae</taxon>
        <taxon>Plantactinospora</taxon>
    </lineage>
</organism>
<dbReference type="Pfam" id="PF12399">
    <property type="entry name" value="BCA_ABC_TP_C"/>
    <property type="match status" value="1"/>
</dbReference>
<keyword evidence="1" id="KW-0813">Transport</keyword>
<dbReference type="PANTHER" id="PTHR45772:SF1">
    <property type="entry name" value="ABC TRANSPORTER ATP-BINDING PROTEIN"/>
    <property type="match status" value="1"/>
</dbReference>
<keyword evidence="3 6" id="KW-0067">ATP-binding</keyword>
<name>A0ABS0GUS9_9ACTN</name>
<evidence type="ECO:0000256" key="1">
    <source>
        <dbReference type="ARBA" id="ARBA00022448"/>
    </source>
</evidence>
<accession>A0ABS0GUS9</accession>
<dbReference type="GO" id="GO:0005524">
    <property type="term" value="F:ATP binding"/>
    <property type="evidence" value="ECO:0007669"/>
    <property type="project" value="UniProtKB-KW"/>
</dbReference>
<sequence>MTATEPDLAAGTAPDRNGSAGADADPILRFEDVRLHFAGVRAIDGVSFSVGRHELFAIIGPNGSGKTSIFNVLSGVYRPQTGRVVFDGTDLVGRRPHVIAALGLARTFQNVELFANLTVLDNLLLGRHHHLGYGTLAALGWLGRARRAEIANRAAVEEIVDFLELERWRRLPVGLLPYGVQKRVELGRALAMEPKLLLLDEPVAGMNLEETEDMARFVLDIRDELDIPIVLVEHDMGLVMDLADRVMVVDFGQVVATGSPAEIPHHPDVVRAYLGEVPPR</sequence>
<protein>
    <submittedName>
        <fullName evidence="6">ABC transporter ATP-binding protein</fullName>
    </submittedName>
</protein>
<evidence type="ECO:0000256" key="4">
    <source>
        <dbReference type="SAM" id="MobiDB-lite"/>
    </source>
</evidence>
<evidence type="ECO:0000313" key="7">
    <source>
        <dbReference type="Proteomes" id="UP000638560"/>
    </source>
</evidence>
<comment type="caution">
    <text evidence="6">The sequence shown here is derived from an EMBL/GenBank/DDBJ whole genome shotgun (WGS) entry which is preliminary data.</text>
</comment>
<keyword evidence="7" id="KW-1185">Reference proteome</keyword>
<feature type="domain" description="ABC transporter" evidence="5">
    <location>
        <begin position="28"/>
        <end position="276"/>
    </location>
</feature>
<evidence type="ECO:0000313" key="6">
    <source>
        <dbReference type="EMBL" id="MBF9129940.1"/>
    </source>
</evidence>
<evidence type="ECO:0000256" key="2">
    <source>
        <dbReference type="ARBA" id="ARBA00022741"/>
    </source>
</evidence>
<dbReference type="InterPro" id="IPR032823">
    <property type="entry name" value="BCA_ABC_TP_C"/>
</dbReference>
<dbReference type="InterPro" id="IPR003439">
    <property type="entry name" value="ABC_transporter-like_ATP-bd"/>
</dbReference>
<dbReference type="RefSeq" id="WP_196201561.1">
    <property type="nucleotide sequence ID" value="NZ_JADPUN010000139.1"/>
</dbReference>
<proteinExistence type="predicted"/>
<evidence type="ECO:0000259" key="5">
    <source>
        <dbReference type="PROSITE" id="PS50893"/>
    </source>
</evidence>
<evidence type="ECO:0000256" key="3">
    <source>
        <dbReference type="ARBA" id="ARBA00022840"/>
    </source>
</evidence>
<feature type="region of interest" description="Disordered" evidence="4">
    <location>
        <begin position="1"/>
        <end position="21"/>
    </location>
</feature>
<dbReference type="InterPro" id="IPR027417">
    <property type="entry name" value="P-loop_NTPase"/>
</dbReference>
<dbReference type="Pfam" id="PF00005">
    <property type="entry name" value="ABC_tran"/>
    <property type="match status" value="1"/>
</dbReference>
<dbReference type="Gene3D" id="3.40.50.300">
    <property type="entry name" value="P-loop containing nucleotide triphosphate hydrolases"/>
    <property type="match status" value="1"/>
</dbReference>
<dbReference type="PROSITE" id="PS50893">
    <property type="entry name" value="ABC_TRANSPORTER_2"/>
    <property type="match status" value="1"/>
</dbReference>
<reference evidence="6 7" key="1">
    <citation type="submission" date="2020-11" db="EMBL/GenBank/DDBJ databases">
        <title>A novel isolate from a Black sea contaminated sediment with potential to produce alkanes: Plantactinospora alkalitolerans sp. nov.</title>
        <authorList>
            <person name="Carro L."/>
            <person name="Veyisoglu A."/>
            <person name="Guven K."/>
            <person name="Schumann P."/>
            <person name="Klenk H.-P."/>
            <person name="Sahin N."/>
        </authorList>
    </citation>
    <scope>NUCLEOTIDE SEQUENCE [LARGE SCALE GENOMIC DNA]</scope>
    <source>
        <strain evidence="6 7">S1510</strain>
    </source>
</reference>
<keyword evidence="2" id="KW-0547">Nucleotide-binding</keyword>
<dbReference type="EMBL" id="JADPUN010000139">
    <property type="protein sequence ID" value="MBF9129940.1"/>
    <property type="molecule type" value="Genomic_DNA"/>
</dbReference>
<dbReference type="InterPro" id="IPR003593">
    <property type="entry name" value="AAA+_ATPase"/>
</dbReference>
<gene>
    <name evidence="6" type="ORF">I0C86_13345</name>
</gene>